<keyword evidence="5" id="KW-0472">Membrane</keyword>
<dbReference type="Proteomes" id="UP001470230">
    <property type="component" value="Unassembled WGS sequence"/>
</dbReference>
<keyword evidence="4" id="KW-1133">Transmembrane helix</keyword>
<dbReference type="InterPro" id="IPR050401">
    <property type="entry name" value="Cyclic_nucleotide_synthase"/>
</dbReference>
<evidence type="ECO:0000313" key="9">
    <source>
        <dbReference type="Proteomes" id="UP001470230"/>
    </source>
</evidence>
<comment type="caution">
    <text evidence="8">The sequence shown here is derived from an EMBL/GenBank/DDBJ whole genome shotgun (WGS) entry which is preliminary data.</text>
</comment>
<evidence type="ECO:0000256" key="2">
    <source>
        <dbReference type="ARBA" id="ARBA00022692"/>
    </source>
</evidence>
<evidence type="ECO:0000256" key="3">
    <source>
        <dbReference type="ARBA" id="ARBA00022741"/>
    </source>
</evidence>
<name>A0ABR2HF66_9EUKA</name>
<dbReference type="EMBL" id="JAPFFF010000030">
    <property type="protein sequence ID" value="KAK8845685.1"/>
    <property type="molecule type" value="Genomic_DNA"/>
</dbReference>
<dbReference type="Pfam" id="PF00211">
    <property type="entry name" value="Guanylate_cyc"/>
    <property type="match status" value="1"/>
</dbReference>
<sequence>MCAGGIFSEVNQPNINAKENVEFGQESIECLRQLEYQLSLQIRVGINTGGPIVAGVLGTEKPTFEILGPAINMAQQMEHHGVPMQVHISRSVYELVHGGSFVIKERGQIEIKSGKVITYLVQDKNSQS</sequence>
<organism evidence="8 9">
    <name type="scientific">Tritrichomonas musculus</name>
    <dbReference type="NCBI Taxonomy" id="1915356"/>
    <lineage>
        <taxon>Eukaryota</taxon>
        <taxon>Metamonada</taxon>
        <taxon>Parabasalia</taxon>
        <taxon>Tritrichomonadida</taxon>
        <taxon>Tritrichomonadidae</taxon>
        <taxon>Tritrichomonas</taxon>
    </lineage>
</organism>
<dbReference type="InterPro" id="IPR029787">
    <property type="entry name" value="Nucleotide_cyclase"/>
</dbReference>
<dbReference type="PANTHER" id="PTHR11920:SF335">
    <property type="entry name" value="GUANYLATE CYCLASE"/>
    <property type="match status" value="1"/>
</dbReference>
<comment type="subcellular location">
    <subcellularLocation>
        <location evidence="1">Membrane</location>
    </subcellularLocation>
</comment>
<feature type="domain" description="Guanylate cyclase" evidence="7">
    <location>
        <begin position="1"/>
        <end position="78"/>
    </location>
</feature>
<protein>
    <recommendedName>
        <fullName evidence="7">Guanylate cyclase domain-containing protein</fullName>
    </recommendedName>
</protein>
<dbReference type="SUPFAM" id="SSF55073">
    <property type="entry name" value="Nucleotide cyclase"/>
    <property type="match status" value="1"/>
</dbReference>
<dbReference type="PROSITE" id="PS50125">
    <property type="entry name" value="GUANYLATE_CYCLASE_2"/>
    <property type="match status" value="1"/>
</dbReference>
<dbReference type="CDD" id="cd07302">
    <property type="entry name" value="CHD"/>
    <property type="match status" value="1"/>
</dbReference>
<proteinExistence type="predicted"/>
<evidence type="ECO:0000256" key="6">
    <source>
        <dbReference type="ARBA" id="ARBA00023239"/>
    </source>
</evidence>
<evidence type="ECO:0000256" key="5">
    <source>
        <dbReference type="ARBA" id="ARBA00023136"/>
    </source>
</evidence>
<evidence type="ECO:0000259" key="7">
    <source>
        <dbReference type="PROSITE" id="PS50125"/>
    </source>
</evidence>
<dbReference type="InterPro" id="IPR001054">
    <property type="entry name" value="A/G_cyclase"/>
</dbReference>
<keyword evidence="3" id="KW-0547">Nucleotide-binding</keyword>
<evidence type="ECO:0000256" key="1">
    <source>
        <dbReference type="ARBA" id="ARBA00004370"/>
    </source>
</evidence>
<keyword evidence="2" id="KW-0812">Transmembrane</keyword>
<dbReference type="PANTHER" id="PTHR11920">
    <property type="entry name" value="GUANYLYL CYCLASE"/>
    <property type="match status" value="1"/>
</dbReference>
<evidence type="ECO:0000256" key="4">
    <source>
        <dbReference type="ARBA" id="ARBA00022989"/>
    </source>
</evidence>
<accession>A0ABR2HF66</accession>
<dbReference type="Gene3D" id="3.30.70.1230">
    <property type="entry name" value="Nucleotide cyclase"/>
    <property type="match status" value="1"/>
</dbReference>
<gene>
    <name evidence="8" type="ORF">M9Y10_020603</name>
</gene>
<keyword evidence="9" id="KW-1185">Reference proteome</keyword>
<reference evidence="8 9" key="1">
    <citation type="submission" date="2024-04" db="EMBL/GenBank/DDBJ databases">
        <title>Tritrichomonas musculus Genome.</title>
        <authorList>
            <person name="Alves-Ferreira E."/>
            <person name="Grigg M."/>
            <person name="Lorenzi H."/>
            <person name="Galac M."/>
        </authorList>
    </citation>
    <scope>NUCLEOTIDE SEQUENCE [LARGE SCALE GENOMIC DNA]</scope>
    <source>
        <strain evidence="8 9">EAF2021</strain>
    </source>
</reference>
<keyword evidence="6" id="KW-0456">Lyase</keyword>
<evidence type="ECO:0000313" key="8">
    <source>
        <dbReference type="EMBL" id="KAK8845685.1"/>
    </source>
</evidence>